<reference evidence="2 4" key="1">
    <citation type="submission" date="2018-06" db="EMBL/GenBank/DDBJ databases">
        <title>Genomic Encyclopedia of Archaeal and Bacterial Type Strains, Phase II (KMG-II): from individual species to whole genera.</title>
        <authorList>
            <person name="Goeker M."/>
        </authorList>
    </citation>
    <scope>NUCLEOTIDE SEQUENCE [LARGE SCALE GENOMIC DNA]</scope>
    <source>
        <strain evidence="2 4">DSM 22686</strain>
    </source>
</reference>
<protein>
    <recommendedName>
        <fullName evidence="6">O-antigen ligase-like membrane protein</fullName>
    </recommendedName>
</protein>
<feature type="transmembrane region" description="Helical" evidence="1">
    <location>
        <begin position="7"/>
        <end position="23"/>
    </location>
</feature>
<evidence type="ECO:0000256" key="1">
    <source>
        <dbReference type="SAM" id="Phobius"/>
    </source>
</evidence>
<gene>
    <name evidence="3" type="ORF">ESW18_18355</name>
    <name evidence="2" type="ORF">LV84_03803</name>
</gene>
<feature type="transmembrane region" description="Helical" evidence="1">
    <location>
        <begin position="115"/>
        <end position="137"/>
    </location>
</feature>
<dbReference type="RefSeq" id="WP_111357191.1">
    <property type="nucleotide sequence ID" value="NZ_MSSV01000022.1"/>
</dbReference>
<organism evidence="2 4">
    <name type="scientific">Algoriphagus ratkowskyi</name>
    <dbReference type="NCBI Taxonomy" id="57028"/>
    <lineage>
        <taxon>Bacteria</taxon>
        <taxon>Pseudomonadati</taxon>
        <taxon>Bacteroidota</taxon>
        <taxon>Cytophagia</taxon>
        <taxon>Cytophagales</taxon>
        <taxon>Cyclobacteriaceae</taxon>
        <taxon>Algoriphagus</taxon>
    </lineage>
</organism>
<evidence type="ECO:0000313" key="2">
    <source>
        <dbReference type="EMBL" id="PZX51294.1"/>
    </source>
</evidence>
<feature type="transmembrane region" description="Helical" evidence="1">
    <location>
        <begin position="245"/>
        <end position="263"/>
    </location>
</feature>
<evidence type="ECO:0000313" key="4">
    <source>
        <dbReference type="Proteomes" id="UP000249115"/>
    </source>
</evidence>
<sequence length="430" mass="50304">MEKTKLDYFFVFFFILIAAKTSFVYEYDVFWFIFSISCFSYGLYKKRIYESDLYTFAIFTAIFILFIIFRNLFFNKLGVMFLVSDVFFLLKYILISYIFCVVFKKNATILISEVIIFLAKISLALYVFQLVGGGGILFKIGETFHNSTIPYSGISATYSNFIFFTYDKLHHFRNSGFVWEPGAYGCFLVIALLFHFMNNYFVMDRNAIILIIATITTISTTAYLALGILMVLYYRFNEGIISWKMILLSIVGLILFFNLPFLGEKITNIYEEDIKILQNYEEITNQLAFYEEFGGEVKLNRFSSIIFLYQNFGYQLIFGVSNAYINLNSPIFGVEISKFNISNGTIDFIAKFGLVGFAFLLFRMGKFIYLHYQKFEYSLYMILMILVMNFGEPLLILPITLIFLFLPKFSLIDYDFEEENDEIHELSEVN</sequence>
<dbReference type="OrthoDB" id="834927at2"/>
<feature type="transmembrane region" description="Helical" evidence="1">
    <location>
        <begin position="79"/>
        <end position="103"/>
    </location>
</feature>
<evidence type="ECO:0000313" key="5">
    <source>
        <dbReference type="Proteomes" id="UP000321927"/>
    </source>
</evidence>
<keyword evidence="1" id="KW-0472">Membrane</keyword>
<dbReference type="Proteomes" id="UP000249115">
    <property type="component" value="Unassembled WGS sequence"/>
</dbReference>
<feature type="transmembrane region" description="Helical" evidence="1">
    <location>
        <begin position="208"/>
        <end position="233"/>
    </location>
</feature>
<keyword evidence="1" id="KW-0812">Transmembrane</keyword>
<name>A0A2W7QSR4_9BACT</name>
<comment type="caution">
    <text evidence="2">The sequence shown here is derived from an EMBL/GenBank/DDBJ whole genome shotgun (WGS) entry which is preliminary data.</text>
</comment>
<accession>A0A2W7QSR4</accession>
<feature type="transmembrane region" description="Helical" evidence="1">
    <location>
        <begin position="178"/>
        <end position="196"/>
    </location>
</feature>
<keyword evidence="5" id="KW-1185">Reference proteome</keyword>
<keyword evidence="1" id="KW-1133">Transmembrane helix</keyword>
<dbReference type="Proteomes" id="UP000321927">
    <property type="component" value="Unassembled WGS sequence"/>
</dbReference>
<dbReference type="AlphaFoldDB" id="A0A2W7QSR4"/>
<evidence type="ECO:0008006" key="6">
    <source>
        <dbReference type="Google" id="ProtNLM"/>
    </source>
</evidence>
<feature type="transmembrane region" description="Helical" evidence="1">
    <location>
        <begin position="53"/>
        <end position="73"/>
    </location>
</feature>
<dbReference type="EMBL" id="QKZU01000019">
    <property type="protein sequence ID" value="PZX51294.1"/>
    <property type="molecule type" value="Genomic_DNA"/>
</dbReference>
<dbReference type="EMBL" id="VORV01000017">
    <property type="protein sequence ID" value="TXD75916.1"/>
    <property type="molecule type" value="Genomic_DNA"/>
</dbReference>
<feature type="transmembrane region" description="Helical" evidence="1">
    <location>
        <begin position="348"/>
        <end position="365"/>
    </location>
</feature>
<proteinExistence type="predicted"/>
<feature type="transmembrane region" description="Helical" evidence="1">
    <location>
        <begin position="377"/>
        <end position="406"/>
    </location>
</feature>
<evidence type="ECO:0000313" key="3">
    <source>
        <dbReference type="EMBL" id="TXD75916.1"/>
    </source>
</evidence>
<reference evidence="3 5" key="2">
    <citation type="submission" date="2019-08" db="EMBL/GenBank/DDBJ databases">
        <title>Genome of Algoriphagus ratkowskyi IC026.</title>
        <authorList>
            <person name="Bowman J.P."/>
        </authorList>
    </citation>
    <scope>NUCLEOTIDE SEQUENCE [LARGE SCALE GENOMIC DNA]</scope>
    <source>
        <strain evidence="3 5">IC026</strain>
    </source>
</reference>